<evidence type="ECO:0000256" key="8">
    <source>
        <dbReference type="ARBA" id="ARBA00023136"/>
    </source>
</evidence>
<dbReference type="GO" id="GO:0005524">
    <property type="term" value="F:ATP binding"/>
    <property type="evidence" value="ECO:0007669"/>
    <property type="project" value="UniProtKB-KW"/>
</dbReference>
<dbReference type="GO" id="GO:0016887">
    <property type="term" value="F:ATP hydrolysis activity"/>
    <property type="evidence" value="ECO:0007669"/>
    <property type="project" value="InterPro"/>
</dbReference>
<keyword evidence="5" id="KW-0547">Nucleotide-binding</keyword>
<protein>
    <recommendedName>
        <fullName evidence="11">ABC transporter domain-containing protein</fullName>
    </recommendedName>
</protein>
<dbReference type="Gene3D" id="3.40.50.300">
    <property type="entry name" value="P-loop containing nucleotide triphosphate hydrolases"/>
    <property type="match status" value="3"/>
</dbReference>
<comment type="caution">
    <text evidence="12">The sequence shown here is derived from an EMBL/GenBank/DDBJ whole genome shotgun (WGS) entry which is preliminary data.</text>
</comment>
<dbReference type="GO" id="GO:0042626">
    <property type="term" value="F:ATPase-coupled transmembrane transporter activity"/>
    <property type="evidence" value="ECO:0007669"/>
    <property type="project" value="TreeGrafter"/>
</dbReference>
<evidence type="ECO:0000256" key="7">
    <source>
        <dbReference type="ARBA" id="ARBA00022989"/>
    </source>
</evidence>
<proteinExistence type="inferred from homology"/>
<dbReference type="PANTHER" id="PTHR24223:SF456">
    <property type="entry name" value="MULTIDRUG RESISTANCE-ASSOCIATED PROTEIN LETHAL(2)03659"/>
    <property type="match status" value="1"/>
</dbReference>
<keyword evidence="3" id="KW-0813">Transport</keyword>
<evidence type="ECO:0000313" key="13">
    <source>
        <dbReference type="Proteomes" id="UP001143981"/>
    </source>
</evidence>
<evidence type="ECO:0000256" key="2">
    <source>
        <dbReference type="ARBA" id="ARBA00009726"/>
    </source>
</evidence>
<evidence type="ECO:0000256" key="3">
    <source>
        <dbReference type="ARBA" id="ARBA00022448"/>
    </source>
</evidence>
<dbReference type="InterPro" id="IPR050173">
    <property type="entry name" value="ABC_transporter_C-like"/>
</dbReference>
<feature type="region of interest" description="Disordered" evidence="9">
    <location>
        <begin position="427"/>
        <end position="471"/>
    </location>
</feature>
<keyword evidence="13" id="KW-1185">Reference proteome</keyword>
<name>A0A9W7YCB6_9FUNG</name>
<dbReference type="Pfam" id="PF00005">
    <property type="entry name" value="ABC_tran"/>
    <property type="match status" value="1"/>
</dbReference>
<feature type="compositionally biased region" description="Basic and acidic residues" evidence="9">
    <location>
        <begin position="447"/>
        <end position="458"/>
    </location>
</feature>
<dbReference type="SUPFAM" id="SSF90123">
    <property type="entry name" value="ABC transporter transmembrane region"/>
    <property type="match status" value="1"/>
</dbReference>
<evidence type="ECO:0000256" key="9">
    <source>
        <dbReference type="SAM" id="MobiDB-lite"/>
    </source>
</evidence>
<evidence type="ECO:0000313" key="12">
    <source>
        <dbReference type="EMBL" id="KAJ1736238.1"/>
    </source>
</evidence>
<accession>A0A9W7YCB6</accession>
<dbReference type="InterPro" id="IPR027417">
    <property type="entry name" value="P-loop_NTPase"/>
</dbReference>
<evidence type="ECO:0000256" key="4">
    <source>
        <dbReference type="ARBA" id="ARBA00022692"/>
    </source>
</evidence>
<dbReference type="PROSITE" id="PS00211">
    <property type="entry name" value="ABC_TRANSPORTER_1"/>
    <property type="match status" value="1"/>
</dbReference>
<evidence type="ECO:0000259" key="11">
    <source>
        <dbReference type="PROSITE" id="PS50893"/>
    </source>
</evidence>
<evidence type="ECO:0000256" key="10">
    <source>
        <dbReference type="SAM" id="Phobius"/>
    </source>
</evidence>
<dbReference type="CDD" id="cd03244">
    <property type="entry name" value="ABCC_MRP_domain2"/>
    <property type="match status" value="1"/>
</dbReference>
<dbReference type="EMBL" id="JANBOI010000001">
    <property type="protein sequence ID" value="KAJ1736238.1"/>
    <property type="molecule type" value="Genomic_DNA"/>
</dbReference>
<gene>
    <name evidence="12" type="ORF">LPJ61_000022</name>
</gene>
<feature type="transmembrane region" description="Helical" evidence="10">
    <location>
        <begin position="37"/>
        <end position="59"/>
    </location>
</feature>
<dbReference type="InterPro" id="IPR003439">
    <property type="entry name" value="ABC_transporter-like_ATP-bd"/>
</dbReference>
<keyword evidence="4 10" id="KW-0812">Transmembrane</keyword>
<dbReference type="PROSITE" id="PS50893">
    <property type="entry name" value="ABC_TRANSPORTER_2"/>
    <property type="match status" value="2"/>
</dbReference>
<feature type="transmembrane region" description="Helical" evidence="10">
    <location>
        <begin position="529"/>
        <end position="550"/>
    </location>
</feature>
<dbReference type="InterPro" id="IPR017871">
    <property type="entry name" value="ABC_transporter-like_CS"/>
</dbReference>
<dbReference type="SMART" id="SM00382">
    <property type="entry name" value="AAA"/>
    <property type="match status" value="2"/>
</dbReference>
<feature type="transmembrane region" description="Helical" evidence="10">
    <location>
        <begin position="477"/>
        <end position="504"/>
    </location>
</feature>
<dbReference type="FunFam" id="3.40.50.300:FF:000838">
    <property type="entry name" value="ABC multidrug transporter (Eurofung)"/>
    <property type="match status" value="1"/>
</dbReference>
<sequence>MDDAIYYALCRKFVLRPGSQHTMAELARVRAAAVRPFVTALFMVIGSISFVSGVAVNIAAAYSLLGRRIYGILCVAMLLTLVSKRISSWRTTRLAALTRPATLYTRLSELFPALASFKQLALEDLLFKSQPRDCFDDRVSLVLAELATSITKLAAGISAYIAATGLSADHSGSKLQQDIVQLLMILEPTTTACMGLARNIGHVWELVHLDGILAAKLTAGGIDAASTCLVTSRASACVEMAGARFRRPDSESVAVSIDHLSIRPGKLVAVTGTVGAGKSALLLAMVGELELVSGMSCSRGSIAYVGQSPWIMGATIEENVLLGRPLCADRYTKTLDLCCLDEDTHQMVGDIYILDDTLASLDARVRDAIWRRVISSSGELRHRIRVMATNDPTYIEQCDTIVHVAGGMARVLRRDASNAIVTNLPHPAPAPMLGADDRPSVAAAGQDEDRSQARDRLSSRASGPPAHKSTPSEALSYYIRVCGAGTLVLAAGMGLATFGLPVMLYQRQTALLRTRDDKHMVAADVLQRYAWSVIVSTIVTISLGWMQLAVQEWLYIELNRPRLHHALLSSLAHTQMAEFWRVGSLQVLSVVSFSERAVFLGLHSFIADSATQLAAIAFSAYSTFQISGDALVVLAIAAAGMKHAMRHSSGVLLAIQRRKRKKTQQREAIVHCLFSGALTVRVFRAYDLLEPHIWGLGRMVAGIERLATAVMSTRTFYLDAIQELLAHLLVGAVALRTGRGASMGVAGVRMYHDLLARALPLLQDVIVMGGEAKNHLLALQELCDTTNLAPEGPRYAGRRLALGGWPAEGGVEFSDCSLRYAAGEGLALDRVSFSVRPGERIGIVGRTGSGKSSLINALLRIVELESGTVLIDGVDASHVGLHGLRRQISVVPQAETLLEGTLRSNLDPLNEHSDADVWDAAQDAGLEALGLGMRVESCGRNLSAGQQQLVAVCRALLRQCRIVVLDEATARIDEETARRVRSLIRHKAAGCTVLTIAHQLDAVRDSDRILVMDGGRVAEFGAPAVLASQRGLYFRLLEASAGRPGTGGLADGQA</sequence>
<comment type="subcellular location">
    <subcellularLocation>
        <location evidence="1">Membrane</location>
        <topology evidence="1">Multi-pass membrane protein</topology>
    </subcellularLocation>
</comment>
<feature type="domain" description="ABC transporter" evidence="11">
    <location>
        <begin position="811"/>
        <end position="1039"/>
    </location>
</feature>
<reference evidence="12" key="1">
    <citation type="submission" date="2022-07" db="EMBL/GenBank/DDBJ databases">
        <title>Phylogenomic reconstructions and comparative analyses of Kickxellomycotina fungi.</title>
        <authorList>
            <person name="Reynolds N.K."/>
            <person name="Stajich J.E."/>
            <person name="Barry K."/>
            <person name="Grigoriev I.V."/>
            <person name="Crous P."/>
            <person name="Smith M.E."/>
        </authorList>
    </citation>
    <scope>NUCLEOTIDE SEQUENCE</scope>
    <source>
        <strain evidence="12">BCRC 34381</strain>
    </source>
</reference>
<dbReference type="InterPro" id="IPR003593">
    <property type="entry name" value="AAA+_ATPase"/>
</dbReference>
<comment type="similarity">
    <text evidence="2">Belongs to the ABC transporter superfamily. ABCC family. Conjugate transporter (TC 3.A.1.208) subfamily.</text>
</comment>
<dbReference type="SUPFAM" id="SSF52540">
    <property type="entry name" value="P-loop containing nucleoside triphosphate hydrolases"/>
    <property type="match status" value="2"/>
</dbReference>
<keyword evidence="6" id="KW-0067">ATP-binding</keyword>
<dbReference type="PANTHER" id="PTHR24223">
    <property type="entry name" value="ATP-BINDING CASSETTE SUB-FAMILY C"/>
    <property type="match status" value="1"/>
</dbReference>
<evidence type="ECO:0000256" key="6">
    <source>
        <dbReference type="ARBA" id="ARBA00022840"/>
    </source>
</evidence>
<keyword evidence="7 10" id="KW-1133">Transmembrane helix</keyword>
<dbReference type="GO" id="GO:0016020">
    <property type="term" value="C:membrane"/>
    <property type="evidence" value="ECO:0007669"/>
    <property type="project" value="UniProtKB-SubCell"/>
</dbReference>
<dbReference type="InterPro" id="IPR036640">
    <property type="entry name" value="ABC1_TM_sf"/>
</dbReference>
<dbReference type="OrthoDB" id="6500128at2759"/>
<feature type="domain" description="ABC transporter" evidence="11">
    <location>
        <begin position="238"/>
        <end position="469"/>
    </location>
</feature>
<organism evidence="12 13">
    <name type="scientific">Coemansia biformis</name>
    <dbReference type="NCBI Taxonomy" id="1286918"/>
    <lineage>
        <taxon>Eukaryota</taxon>
        <taxon>Fungi</taxon>
        <taxon>Fungi incertae sedis</taxon>
        <taxon>Zoopagomycota</taxon>
        <taxon>Kickxellomycotina</taxon>
        <taxon>Kickxellomycetes</taxon>
        <taxon>Kickxellales</taxon>
        <taxon>Kickxellaceae</taxon>
        <taxon>Coemansia</taxon>
    </lineage>
</organism>
<dbReference type="Proteomes" id="UP001143981">
    <property type="component" value="Unassembled WGS sequence"/>
</dbReference>
<dbReference type="AlphaFoldDB" id="A0A9W7YCB6"/>
<evidence type="ECO:0000256" key="5">
    <source>
        <dbReference type="ARBA" id="ARBA00022741"/>
    </source>
</evidence>
<keyword evidence="8 10" id="KW-0472">Membrane</keyword>
<evidence type="ECO:0000256" key="1">
    <source>
        <dbReference type="ARBA" id="ARBA00004141"/>
    </source>
</evidence>